<gene>
    <name evidence="2" type="ORF">E5288_WYG006517</name>
</gene>
<dbReference type="EMBL" id="VBQZ03000031">
    <property type="protein sequence ID" value="MXQ86158.1"/>
    <property type="molecule type" value="Genomic_DNA"/>
</dbReference>
<comment type="caution">
    <text evidence="2">The sequence shown here is derived from an EMBL/GenBank/DDBJ whole genome shotgun (WGS) entry which is preliminary data.</text>
</comment>
<feature type="region of interest" description="Disordered" evidence="1">
    <location>
        <begin position="1"/>
        <end position="64"/>
    </location>
</feature>
<name>A0A6B0R7J2_9CETA</name>
<sequence length="64" mass="6568">MYPEGKSGSLPAAPRDTTEDGTGSGGNTGERTSQCRRGSKGSKEGGAADEGNSRLRYIHGVPSK</sequence>
<proteinExistence type="predicted"/>
<organism evidence="2 3">
    <name type="scientific">Bos mutus</name>
    <name type="common">wild yak</name>
    <dbReference type="NCBI Taxonomy" id="72004"/>
    <lineage>
        <taxon>Eukaryota</taxon>
        <taxon>Metazoa</taxon>
        <taxon>Chordata</taxon>
        <taxon>Craniata</taxon>
        <taxon>Vertebrata</taxon>
        <taxon>Euteleostomi</taxon>
        <taxon>Mammalia</taxon>
        <taxon>Eutheria</taxon>
        <taxon>Laurasiatheria</taxon>
        <taxon>Artiodactyla</taxon>
        <taxon>Ruminantia</taxon>
        <taxon>Pecora</taxon>
        <taxon>Bovidae</taxon>
        <taxon>Bovinae</taxon>
        <taxon>Bos</taxon>
    </lineage>
</organism>
<dbReference type="Proteomes" id="UP000322234">
    <property type="component" value="Unassembled WGS sequence"/>
</dbReference>
<accession>A0A6B0R7J2</accession>
<evidence type="ECO:0000313" key="2">
    <source>
        <dbReference type="EMBL" id="MXQ86158.1"/>
    </source>
</evidence>
<evidence type="ECO:0000313" key="3">
    <source>
        <dbReference type="Proteomes" id="UP000322234"/>
    </source>
</evidence>
<evidence type="ECO:0000256" key="1">
    <source>
        <dbReference type="SAM" id="MobiDB-lite"/>
    </source>
</evidence>
<keyword evidence="3" id="KW-1185">Reference proteome</keyword>
<protein>
    <submittedName>
        <fullName evidence="2">Uncharacterized protein</fullName>
    </submittedName>
</protein>
<reference evidence="2" key="1">
    <citation type="submission" date="2019-10" db="EMBL/GenBank/DDBJ databases">
        <title>The sequence and de novo assembly of the wild yak genome.</title>
        <authorList>
            <person name="Liu Y."/>
        </authorList>
    </citation>
    <scope>NUCLEOTIDE SEQUENCE [LARGE SCALE GENOMIC DNA]</scope>
    <source>
        <strain evidence="2">WY2019</strain>
    </source>
</reference>
<dbReference type="AlphaFoldDB" id="A0A6B0R7J2"/>